<reference evidence="9" key="1">
    <citation type="submission" date="2023-06" db="EMBL/GenBank/DDBJ databases">
        <title>Male Hemibagrus guttatus genome.</title>
        <authorList>
            <person name="Bian C."/>
        </authorList>
    </citation>
    <scope>NUCLEOTIDE SEQUENCE</scope>
    <source>
        <strain evidence="9">Male_cb2023</strain>
        <tissue evidence="9">Muscle</tissue>
    </source>
</reference>
<accession>A0AAE0QHN3</accession>
<comment type="similarity">
    <text evidence="5">Belongs to the major facilitator superfamily. SLC46A family.</text>
</comment>
<dbReference type="PANTHER" id="PTHR23507:SF3">
    <property type="entry name" value="THYMIC STROMAL COTRANSPORTER HOMOLOG"/>
    <property type="match status" value="1"/>
</dbReference>
<proteinExistence type="inferred from homology"/>
<dbReference type="Gene3D" id="1.20.1250.20">
    <property type="entry name" value="MFS general substrate transporter like domains"/>
    <property type="match status" value="1"/>
</dbReference>
<keyword evidence="2 6" id="KW-0812">Transmembrane</keyword>
<feature type="transmembrane region" description="Helical" evidence="6">
    <location>
        <begin position="121"/>
        <end position="143"/>
    </location>
</feature>
<dbReference type="EMBL" id="JAUCMX010000015">
    <property type="protein sequence ID" value="KAK3522086.1"/>
    <property type="molecule type" value="Genomic_DNA"/>
</dbReference>
<evidence type="ECO:0000256" key="4">
    <source>
        <dbReference type="ARBA" id="ARBA00023136"/>
    </source>
</evidence>
<dbReference type="Proteomes" id="UP001274896">
    <property type="component" value="Unassembled WGS sequence"/>
</dbReference>
<feature type="transmembrane region" description="Helical" evidence="6">
    <location>
        <begin position="333"/>
        <end position="358"/>
    </location>
</feature>
<dbReference type="GO" id="GO:0022857">
    <property type="term" value="F:transmembrane transporter activity"/>
    <property type="evidence" value="ECO:0007669"/>
    <property type="project" value="InterPro"/>
</dbReference>
<dbReference type="GO" id="GO:0003676">
    <property type="term" value="F:nucleic acid binding"/>
    <property type="evidence" value="ECO:0007669"/>
    <property type="project" value="InterPro"/>
</dbReference>
<organism evidence="9 10">
    <name type="scientific">Hemibagrus guttatus</name>
    <dbReference type="NCBI Taxonomy" id="175788"/>
    <lineage>
        <taxon>Eukaryota</taxon>
        <taxon>Metazoa</taxon>
        <taxon>Chordata</taxon>
        <taxon>Craniata</taxon>
        <taxon>Vertebrata</taxon>
        <taxon>Euteleostomi</taxon>
        <taxon>Actinopterygii</taxon>
        <taxon>Neopterygii</taxon>
        <taxon>Teleostei</taxon>
        <taxon>Ostariophysi</taxon>
        <taxon>Siluriformes</taxon>
        <taxon>Bagridae</taxon>
        <taxon>Hemibagrus</taxon>
    </lineage>
</organism>
<dbReference type="InterPro" id="IPR038717">
    <property type="entry name" value="Tc1-like_DDE_dom"/>
</dbReference>
<feature type="non-terminal residue" evidence="9">
    <location>
        <position position="1"/>
    </location>
</feature>
<dbReference type="InterPro" id="IPR036259">
    <property type="entry name" value="MFS_trans_sf"/>
</dbReference>
<evidence type="ECO:0000259" key="8">
    <source>
        <dbReference type="Pfam" id="PF13358"/>
    </source>
</evidence>
<sequence>EVWWREHHGLGLLCCLWAWTACHYGGENEVYQDILKDNLKVAVCKLKLRRSWVMQQDNDPKHKSKSTTEWLQRHKIHLLEWPSQSPDLNPIEMLWNDLKRAIHTRRLKNMAGGEHQQKSIAYFYMIFNILTKVVAIIPAFLLARIGDKGYRKVPVVVPLIGYFISRGLLLFVIAFNWAVEVMYAAPIVNGLCGGFSSYWPGVMALVSLSTSEQDRSMRIMCIELTYGIAGFLGSLASGHLFQLYAPEHRQGVVLACASVMLYFLCLVYAACIFQVNTCTPPADATERRDGERVGILSNVKANVALLFAAGILYDMAVGGGVEILSVYVLVEPLSWTATQVGYGNAAGSVIFITSFLGVKLFTRCSLSDTTMVLIGMFSFLTGIYFMTFVTTTATYFLARSLTLFALIPMPIIRSLLSKQIRGSSYGRTLTGLQLSFQLAGLATTPIFTKVYQSTLHTLPGFVFTLSSIITFLAMIPISIVGCRTARQEGYERF</sequence>
<dbReference type="AlphaFoldDB" id="A0AAE0QHN3"/>
<dbReference type="Pfam" id="PF07690">
    <property type="entry name" value="MFS_1"/>
    <property type="match status" value="1"/>
</dbReference>
<feature type="transmembrane region" description="Helical" evidence="6">
    <location>
        <begin position="155"/>
        <end position="177"/>
    </location>
</feature>
<evidence type="ECO:0000313" key="10">
    <source>
        <dbReference type="Proteomes" id="UP001274896"/>
    </source>
</evidence>
<feature type="transmembrane region" description="Helical" evidence="6">
    <location>
        <begin position="220"/>
        <end position="245"/>
    </location>
</feature>
<keyword evidence="4 6" id="KW-0472">Membrane</keyword>
<feature type="transmembrane region" description="Helical" evidence="6">
    <location>
        <begin position="370"/>
        <end position="390"/>
    </location>
</feature>
<dbReference type="Pfam" id="PF13358">
    <property type="entry name" value="DDE_3"/>
    <property type="match status" value="1"/>
</dbReference>
<feature type="domain" description="Tc1-like transposase DDE" evidence="8">
    <location>
        <begin position="48"/>
        <end position="109"/>
    </location>
</feature>
<evidence type="ECO:0000256" key="6">
    <source>
        <dbReference type="SAM" id="Phobius"/>
    </source>
</evidence>
<evidence type="ECO:0000256" key="1">
    <source>
        <dbReference type="ARBA" id="ARBA00004141"/>
    </source>
</evidence>
<feature type="transmembrane region" description="Helical" evidence="6">
    <location>
        <begin position="293"/>
        <end position="313"/>
    </location>
</feature>
<evidence type="ECO:0000313" key="9">
    <source>
        <dbReference type="EMBL" id="KAK3522086.1"/>
    </source>
</evidence>
<feature type="transmembrane region" description="Helical" evidence="6">
    <location>
        <begin position="460"/>
        <end position="482"/>
    </location>
</feature>
<feature type="transmembrane region" description="Helical" evidence="6">
    <location>
        <begin position="396"/>
        <end position="416"/>
    </location>
</feature>
<dbReference type="InterPro" id="IPR011701">
    <property type="entry name" value="MFS"/>
</dbReference>
<comment type="subcellular location">
    <subcellularLocation>
        <location evidence="1">Membrane</location>
        <topology evidence="1">Multi-pass membrane protein</topology>
    </subcellularLocation>
</comment>
<dbReference type="InterPro" id="IPR036397">
    <property type="entry name" value="RNaseH_sf"/>
</dbReference>
<dbReference type="GO" id="GO:0016020">
    <property type="term" value="C:membrane"/>
    <property type="evidence" value="ECO:0007669"/>
    <property type="project" value="UniProtKB-SubCell"/>
</dbReference>
<name>A0AAE0QHN3_9TELE</name>
<evidence type="ECO:0000256" key="2">
    <source>
        <dbReference type="ARBA" id="ARBA00022692"/>
    </source>
</evidence>
<feature type="transmembrane region" description="Helical" evidence="6">
    <location>
        <begin position="183"/>
        <end position="208"/>
    </location>
</feature>
<dbReference type="SUPFAM" id="SSF103473">
    <property type="entry name" value="MFS general substrate transporter"/>
    <property type="match status" value="1"/>
</dbReference>
<feature type="transmembrane region" description="Helical" evidence="6">
    <location>
        <begin position="428"/>
        <end position="448"/>
    </location>
</feature>
<protein>
    <recommendedName>
        <fullName evidence="8">Tc1-like transposase DDE domain-containing protein</fullName>
    </recommendedName>
</protein>
<feature type="chain" id="PRO_5042059293" description="Tc1-like transposase DDE domain-containing protein" evidence="7">
    <location>
        <begin position="23"/>
        <end position="493"/>
    </location>
</feature>
<dbReference type="Gene3D" id="3.30.420.10">
    <property type="entry name" value="Ribonuclease H-like superfamily/Ribonuclease H"/>
    <property type="match status" value="1"/>
</dbReference>
<comment type="caution">
    <text evidence="9">The sequence shown here is derived from an EMBL/GenBank/DDBJ whole genome shotgun (WGS) entry which is preliminary data.</text>
</comment>
<evidence type="ECO:0000256" key="3">
    <source>
        <dbReference type="ARBA" id="ARBA00022989"/>
    </source>
</evidence>
<keyword evidence="10" id="KW-1185">Reference proteome</keyword>
<dbReference type="PANTHER" id="PTHR23507">
    <property type="entry name" value="ZGC:174356"/>
    <property type="match status" value="1"/>
</dbReference>
<evidence type="ECO:0000256" key="7">
    <source>
        <dbReference type="SAM" id="SignalP"/>
    </source>
</evidence>
<gene>
    <name evidence="9" type="ORF">QTP70_024356</name>
</gene>
<feature type="transmembrane region" description="Helical" evidence="6">
    <location>
        <begin position="251"/>
        <end position="273"/>
    </location>
</feature>
<keyword evidence="7" id="KW-0732">Signal</keyword>
<evidence type="ECO:0000256" key="5">
    <source>
        <dbReference type="ARBA" id="ARBA00038227"/>
    </source>
</evidence>
<keyword evidence="3 6" id="KW-1133">Transmembrane helix</keyword>
<feature type="signal peptide" evidence="7">
    <location>
        <begin position="1"/>
        <end position="22"/>
    </location>
</feature>